<dbReference type="PROSITE" id="PS50011">
    <property type="entry name" value="PROTEIN_KINASE_DOM"/>
    <property type="match status" value="1"/>
</dbReference>
<dbReference type="Pfam" id="PF00069">
    <property type="entry name" value="Pkinase"/>
    <property type="match status" value="1"/>
</dbReference>
<dbReference type="PANTHER" id="PTHR24363">
    <property type="entry name" value="SERINE/THREONINE PROTEIN KINASE"/>
    <property type="match status" value="1"/>
</dbReference>
<keyword evidence="10" id="KW-0812">Transmembrane</keyword>
<dbReference type="InterPro" id="IPR000719">
    <property type="entry name" value="Prot_kinase_dom"/>
</dbReference>
<comment type="catalytic activity">
    <reaction evidence="7">
        <text>L-threonyl-[protein] + ATP = O-phospho-L-threonyl-[protein] + ADP + H(+)</text>
        <dbReference type="Rhea" id="RHEA:46608"/>
        <dbReference type="Rhea" id="RHEA-COMP:11060"/>
        <dbReference type="Rhea" id="RHEA-COMP:11605"/>
        <dbReference type="ChEBI" id="CHEBI:15378"/>
        <dbReference type="ChEBI" id="CHEBI:30013"/>
        <dbReference type="ChEBI" id="CHEBI:30616"/>
        <dbReference type="ChEBI" id="CHEBI:61977"/>
        <dbReference type="ChEBI" id="CHEBI:456216"/>
        <dbReference type="EC" id="2.7.11.1"/>
    </reaction>
</comment>
<dbReference type="PANTHER" id="PTHR24363:SF0">
    <property type="entry name" value="SERINE_THREONINE KINASE LIKE DOMAIN CONTAINING 1"/>
    <property type="match status" value="1"/>
</dbReference>
<evidence type="ECO:0000259" key="11">
    <source>
        <dbReference type="PROSITE" id="PS50011"/>
    </source>
</evidence>
<keyword evidence="3" id="KW-0808">Transferase</keyword>
<comment type="catalytic activity">
    <reaction evidence="8">
        <text>L-seryl-[protein] + ATP = O-phospho-L-seryl-[protein] + ADP + H(+)</text>
        <dbReference type="Rhea" id="RHEA:17989"/>
        <dbReference type="Rhea" id="RHEA-COMP:9863"/>
        <dbReference type="Rhea" id="RHEA-COMP:11604"/>
        <dbReference type="ChEBI" id="CHEBI:15378"/>
        <dbReference type="ChEBI" id="CHEBI:29999"/>
        <dbReference type="ChEBI" id="CHEBI:30616"/>
        <dbReference type="ChEBI" id="CHEBI:83421"/>
        <dbReference type="ChEBI" id="CHEBI:456216"/>
        <dbReference type="EC" id="2.7.11.1"/>
    </reaction>
</comment>
<evidence type="ECO:0000256" key="6">
    <source>
        <dbReference type="ARBA" id="ARBA00022840"/>
    </source>
</evidence>
<reference evidence="12" key="1">
    <citation type="submission" date="2016-04" db="EMBL/GenBank/DDBJ databases">
        <authorList>
            <person name="Tabuchi Yagui T.R."/>
        </authorList>
    </citation>
    <scope>NUCLEOTIDE SEQUENCE [LARGE SCALE GENOMIC DNA]</scope>
    <source>
        <strain evidence="12">NIES-26</strain>
    </source>
</reference>
<sequence length="473" mass="53931">MLGTTLRGRYKIVRKLGQGGFGETYLAEDMDLPRNPHCVVKRFKPLLTEPQALQQAMRLFDTEADVLYRLGTHEQIPRLLAHFEENQEFYLVQEYVQGDDLSTELKLNQQWSQEKVIAFLQDVLKILEFVHQQNVIHRDIKPANLIRRAADGKLFLIDFGAVKEISTLMANNQGITVAVGTPGYMPSEQYNGQPQLCSDIYAVGVIGIQALTGISPLKLPKDPKTLEFIWRNQVQVSPQLADILDRMVRYHFAQRYQSALAVLQTLTNLTINNSQRSITKKTALTLTVLAIIFSLTMLVIPKLQQIFSFTSQEPSGVTNFLIYENLTYGIKIKYPQTWSIKEIGQYNTTTTDVAKFLSPQKNADKPYQSDLTVEIEDLKQPISLDEYTSSRVNEITQFLADAKIDRSRLTQLANRPAHEVVYSGKEDKYTIKRKAVWTLSNNKAYIITYAAEETQFNDLLKTAEQMIDSLEIH</sequence>
<dbReference type="CDD" id="cd14014">
    <property type="entry name" value="STKc_PknB_like"/>
    <property type="match status" value="1"/>
</dbReference>
<dbReference type="AlphaFoldDB" id="A0A367QYG1"/>
<keyword evidence="5 12" id="KW-0418">Kinase</keyword>
<evidence type="ECO:0000256" key="9">
    <source>
        <dbReference type="PROSITE-ProRule" id="PRU10141"/>
    </source>
</evidence>
<name>A0A367QYG1_9NOSO</name>
<dbReference type="EC" id="2.7.11.1" evidence="1"/>
<dbReference type="EMBL" id="LXQD01000295">
    <property type="protein sequence ID" value="RCJ28979.1"/>
    <property type="molecule type" value="Genomic_DNA"/>
</dbReference>
<evidence type="ECO:0000256" key="1">
    <source>
        <dbReference type="ARBA" id="ARBA00012513"/>
    </source>
</evidence>
<dbReference type="Gene3D" id="1.10.510.10">
    <property type="entry name" value="Transferase(Phosphotransferase) domain 1"/>
    <property type="match status" value="1"/>
</dbReference>
<dbReference type="SUPFAM" id="SSF56112">
    <property type="entry name" value="Protein kinase-like (PK-like)"/>
    <property type="match status" value="1"/>
</dbReference>
<dbReference type="Pfam" id="PF18933">
    <property type="entry name" value="PsbP_2"/>
    <property type="match status" value="1"/>
</dbReference>
<protein>
    <recommendedName>
        <fullName evidence="1">non-specific serine/threonine protein kinase</fullName>
        <ecNumber evidence="1">2.7.11.1</ecNumber>
    </recommendedName>
</protein>
<feature type="binding site" evidence="9">
    <location>
        <position position="41"/>
    </location>
    <ligand>
        <name>ATP</name>
        <dbReference type="ChEBI" id="CHEBI:30616"/>
    </ligand>
</feature>
<keyword evidence="13" id="KW-1185">Reference proteome</keyword>
<keyword evidence="2 12" id="KW-0723">Serine/threonine-protein kinase</keyword>
<proteinExistence type="predicted"/>
<keyword evidence="10" id="KW-0472">Membrane</keyword>
<keyword evidence="6 9" id="KW-0067">ATP-binding</keyword>
<evidence type="ECO:0000256" key="4">
    <source>
        <dbReference type="ARBA" id="ARBA00022741"/>
    </source>
</evidence>
<dbReference type="Gene3D" id="3.40.1000.10">
    <property type="entry name" value="Mog1/PsbP, alpha/beta/alpha sandwich"/>
    <property type="match status" value="1"/>
</dbReference>
<evidence type="ECO:0000256" key="3">
    <source>
        <dbReference type="ARBA" id="ARBA00022679"/>
    </source>
</evidence>
<feature type="domain" description="Protein kinase" evidence="11">
    <location>
        <begin position="10"/>
        <end position="267"/>
    </location>
</feature>
<evidence type="ECO:0000256" key="2">
    <source>
        <dbReference type="ARBA" id="ARBA00022527"/>
    </source>
</evidence>
<accession>A0A367QYG1</accession>
<dbReference type="InterPro" id="IPR011009">
    <property type="entry name" value="Kinase-like_dom_sf"/>
</dbReference>
<organism evidence="12 13">
    <name type="scientific">Nostoc minutum NIES-26</name>
    <dbReference type="NCBI Taxonomy" id="1844469"/>
    <lineage>
        <taxon>Bacteria</taxon>
        <taxon>Bacillati</taxon>
        <taxon>Cyanobacteriota</taxon>
        <taxon>Cyanophyceae</taxon>
        <taxon>Nostocales</taxon>
        <taxon>Nostocaceae</taxon>
        <taxon>Nostoc</taxon>
    </lineage>
</organism>
<dbReference type="GO" id="GO:0005524">
    <property type="term" value="F:ATP binding"/>
    <property type="evidence" value="ECO:0007669"/>
    <property type="project" value="UniProtKB-UniRule"/>
</dbReference>
<dbReference type="PROSITE" id="PS00107">
    <property type="entry name" value="PROTEIN_KINASE_ATP"/>
    <property type="match status" value="1"/>
</dbReference>
<dbReference type="InterPro" id="IPR017441">
    <property type="entry name" value="Protein_kinase_ATP_BS"/>
</dbReference>
<keyword evidence="4 9" id="KW-0547">Nucleotide-binding</keyword>
<keyword evidence="10" id="KW-1133">Transmembrane helix</keyword>
<comment type="caution">
    <text evidence="12">The sequence shown here is derived from an EMBL/GenBank/DDBJ whole genome shotgun (WGS) entry which is preliminary data.</text>
</comment>
<gene>
    <name evidence="12" type="ORF">A6770_00860</name>
</gene>
<evidence type="ECO:0000256" key="10">
    <source>
        <dbReference type="SAM" id="Phobius"/>
    </source>
</evidence>
<evidence type="ECO:0000256" key="5">
    <source>
        <dbReference type="ARBA" id="ARBA00022777"/>
    </source>
</evidence>
<dbReference type="Proteomes" id="UP000252107">
    <property type="component" value="Unassembled WGS sequence"/>
</dbReference>
<dbReference type="GO" id="GO:0004674">
    <property type="term" value="F:protein serine/threonine kinase activity"/>
    <property type="evidence" value="ECO:0007669"/>
    <property type="project" value="UniProtKB-KW"/>
</dbReference>
<dbReference type="SMART" id="SM00220">
    <property type="entry name" value="S_TKc"/>
    <property type="match status" value="1"/>
</dbReference>
<evidence type="ECO:0000256" key="7">
    <source>
        <dbReference type="ARBA" id="ARBA00047899"/>
    </source>
</evidence>
<feature type="transmembrane region" description="Helical" evidence="10">
    <location>
        <begin position="282"/>
        <end position="300"/>
    </location>
</feature>
<evidence type="ECO:0000256" key="8">
    <source>
        <dbReference type="ARBA" id="ARBA00048679"/>
    </source>
</evidence>
<evidence type="ECO:0000313" key="12">
    <source>
        <dbReference type="EMBL" id="RCJ28979.1"/>
    </source>
</evidence>
<evidence type="ECO:0000313" key="13">
    <source>
        <dbReference type="Proteomes" id="UP000252107"/>
    </source>
</evidence>